<name>A0ABD2XY17_9GENT</name>
<evidence type="ECO:0000313" key="2">
    <source>
        <dbReference type="Proteomes" id="UP001630127"/>
    </source>
</evidence>
<proteinExistence type="predicted"/>
<sequence length="228" mass="26562">MIWYLNKNYDVEACANHPVLGKKVFLDRVSWVQAHRYVLNNLDIVQPYREIHMSTLTVNYPHAKPNQIRRLHNETFHEWFKKQVEELCHTSSESISEDITILAAGPSQWARSYKACMVNDFHFKTKTHESSKTTQNSGFMCKAKQVCYMTDPLEPSWQVVAKMTRRDNFDVYSRDRNIEPIIPQELDDRPFGNDRGGGWVRQEMEGTIIADEAIIVENVGIEDLEEDP</sequence>
<organism evidence="1 2">
    <name type="scientific">Cinchona calisaya</name>
    <dbReference type="NCBI Taxonomy" id="153742"/>
    <lineage>
        <taxon>Eukaryota</taxon>
        <taxon>Viridiplantae</taxon>
        <taxon>Streptophyta</taxon>
        <taxon>Embryophyta</taxon>
        <taxon>Tracheophyta</taxon>
        <taxon>Spermatophyta</taxon>
        <taxon>Magnoliopsida</taxon>
        <taxon>eudicotyledons</taxon>
        <taxon>Gunneridae</taxon>
        <taxon>Pentapetalae</taxon>
        <taxon>asterids</taxon>
        <taxon>lamiids</taxon>
        <taxon>Gentianales</taxon>
        <taxon>Rubiaceae</taxon>
        <taxon>Cinchonoideae</taxon>
        <taxon>Cinchoneae</taxon>
        <taxon>Cinchona</taxon>
    </lineage>
</organism>
<dbReference type="AlphaFoldDB" id="A0ABD2XY17"/>
<keyword evidence="2" id="KW-1185">Reference proteome</keyword>
<dbReference type="Proteomes" id="UP001630127">
    <property type="component" value="Unassembled WGS sequence"/>
</dbReference>
<comment type="caution">
    <text evidence="1">The sequence shown here is derived from an EMBL/GenBank/DDBJ whole genome shotgun (WGS) entry which is preliminary data.</text>
</comment>
<dbReference type="PANTHER" id="PTHR48258">
    <property type="entry name" value="DUF4218 DOMAIN-CONTAINING PROTEIN-RELATED"/>
    <property type="match status" value="1"/>
</dbReference>
<reference evidence="1 2" key="1">
    <citation type="submission" date="2024-11" db="EMBL/GenBank/DDBJ databases">
        <title>A near-complete genome assembly of Cinchona calisaya.</title>
        <authorList>
            <person name="Lian D.C."/>
            <person name="Zhao X.W."/>
            <person name="Wei L."/>
        </authorList>
    </citation>
    <scope>NUCLEOTIDE SEQUENCE [LARGE SCALE GENOMIC DNA]</scope>
    <source>
        <tissue evidence="1">Nenye</tissue>
    </source>
</reference>
<evidence type="ECO:0000313" key="1">
    <source>
        <dbReference type="EMBL" id="KAL3498154.1"/>
    </source>
</evidence>
<dbReference type="EMBL" id="JBJUIK010000017">
    <property type="protein sequence ID" value="KAL3498154.1"/>
    <property type="molecule type" value="Genomic_DNA"/>
</dbReference>
<accession>A0ABD2XY17</accession>
<protein>
    <recommendedName>
        <fullName evidence="3">Transposase</fullName>
    </recommendedName>
</protein>
<gene>
    <name evidence="1" type="ORF">ACH5RR_040886</name>
</gene>
<evidence type="ECO:0008006" key="3">
    <source>
        <dbReference type="Google" id="ProtNLM"/>
    </source>
</evidence>